<dbReference type="GO" id="GO:0000398">
    <property type="term" value="P:mRNA splicing, via spliceosome"/>
    <property type="evidence" value="ECO:0007669"/>
    <property type="project" value="TreeGrafter"/>
</dbReference>
<evidence type="ECO:0000256" key="3">
    <source>
        <dbReference type="PROSITE-ProRule" id="PRU00176"/>
    </source>
</evidence>
<feature type="compositionally biased region" description="Polar residues" evidence="4">
    <location>
        <begin position="1"/>
        <end position="18"/>
    </location>
</feature>
<dbReference type="PROSITE" id="PS50102">
    <property type="entry name" value="RRM"/>
    <property type="match status" value="1"/>
</dbReference>
<dbReference type="InterPro" id="IPR035979">
    <property type="entry name" value="RBD_domain_sf"/>
</dbReference>
<dbReference type="Pfam" id="PF00076">
    <property type="entry name" value="RRM_1"/>
    <property type="match status" value="1"/>
</dbReference>
<dbReference type="GO" id="GO:0017069">
    <property type="term" value="F:snRNA binding"/>
    <property type="evidence" value="ECO:0007669"/>
    <property type="project" value="TreeGrafter"/>
</dbReference>
<dbReference type="SMART" id="SM00360">
    <property type="entry name" value="RRM"/>
    <property type="match status" value="1"/>
</dbReference>
<feature type="compositionally biased region" description="Low complexity" evidence="4">
    <location>
        <begin position="191"/>
        <end position="206"/>
    </location>
</feature>
<feature type="region of interest" description="Disordered" evidence="4">
    <location>
        <begin position="164"/>
        <end position="258"/>
    </location>
</feature>
<dbReference type="EMBL" id="SGPK01000376">
    <property type="protein sequence ID" value="THH04097.1"/>
    <property type="molecule type" value="Genomic_DNA"/>
</dbReference>
<dbReference type="GO" id="GO:0071011">
    <property type="term" value="C:precatalytic spliceosome"/>
    <property type="evidence" value="ECO:0007669"/>
    <property type="project" value="TreeGrafter"/>
</dbReference>
<feature type="compositionally biased region" description="Low complexity" evidence="4">
    <location>
        <begin position="172"/>
        <end position="181"/>
    </location>
</feature>
<evidence type="ECO:0000313" key="7">
    <source>
        <dbReference type="Proteomes" id="UP000308199"/>
    </source>
</evidence>
<evidence type="ECO:0000256" key="2">
    <source>
        <dbReference type="ARBA" id="ARBA00023242"/>
    </source>
</evidence>
<dbReference type="GO" id="GO:0003729">
    <property type="term" value="F:mRNA binding"/>
    <property type="evidence" value="ECO:0007669"/>
    <property type="project" value="TreeGrafter"/>
</dbReference>
<keyword evidence="2" id="KW-0539">Nucleus</keyword>
<evidence type="ECO:0000313" key="6">
    <source>
        <dbReference type="EMBL" id="THH04097.1"/>
    </source>
</evidence>
<dbReference type="OrthoDB" id="6730379at2759"/>
<evidence type="ECO:0000256" key="4">
    <source>
        <dbReference type="SAM" id="MobiDB-lite"/>
    </source>
</evidence>
<dbReference type="InterPro" id="IPR012677">
    <property type="entry name" value="Nucleotide-bd_a/b_plait_sf"/>
</dbReference>
<dbReference type="InterPro" id="IPR051183">
    <property type="entry name" value="U1_U11-U12_snRNP_70-35kDa"/>
</dbReference>
<dbReference type="SUPFAM" id="SSF54928">
    <property type="entry name" value="RNA-binding domain, RBD"/>
    <property type="match status" value="1"/>
</dbReference>
<accession>A0A4S4KZG8</accession>
<gene>
    <name evidence="6" type="ORF">EW145_g5773</name>
</gene>
<dbReference type="InterPro" id="IPR000504">
    <property type="entry name" value="RRM_dom"/>
</dbReference>
<evidence type="ECO:0000259" key="5">
    <source>
        <dbReference type="PROSITE" id="PS50102"/>
    </source>
</evidence>
<comment type="subcellular location">
    <subcellularLocation>
        <location evidence="1">Nucleus</location>
    </subcellularLocation>
</comment>
<keyword evidence="7" id="KW-1185">Reference proteome</keyword>
<keyword evidence="3" id="KW-0694">RNA-binding</keyword>
<name>A0A4S4KZG8_9AGAM</name>
<evidence type="ECO:0000256" key="1">
    <source>
        <dbReference type="ARBA" id="ARBA00004123"/>
    </source>
</evidence>
<feature type="compositionally biased region" description="Low complexity" evidence="4">
    <location>
        <begin position="26"/>
        <end position="36"/>
    </location>
</feature>
<protein>
    <recommendedName>
        <fullName evidence="5">RRM domain-containing protein</fullName>
    </recommendedName>
</protein>
<reference evidence="6 7" key="1">
    <citation type="submission" date="2019-02" db="EMBL/GenBank/DDBJ databases">
        <title>Genome sequencing of the rare red list fungi Phellinidium pouzarii.</title>
        <authorList>
            <person name="Buettner E."/>
            <person name="Kellner H."/>
        </authorList>
    </citation>
    <scope>NUCLEOTIDE SEQUENCE [LARGE SCALE GENOMIC DNA]</scope>
    <source>
        <strain evidence="6 7">DSM 108285</strain>
    </source>
</reference>
<feature type="compositionally biased region" description="Polar residues" evidence="4">
    <location>
        <begin position="207"/>
        <end position="233"/>
    </location>
</feature>
<feature type="region of interest" description="Disordered" evidence="4">
    <location>
        <begin position="1"/>
        <end position="36"/>
    </location>
</feature>
<organism evidence="6 7">
    <name type="scientific">Phellinidium pouzarii</name>
    <dbReference type="NCBI Taxonomy" id="167371"/>
    <lineage>
        <taxon>Eukaryota</taxon>
        <taxon>Fungi</taxon>
        <taxon>Dikarya</taxon>
        <taxon>Basidiomycota</taxon>
        <taxon>Agaricomycotina</taxon>
        <taxon>Agaricomycetes</taxon>
        <taxon>Hymenochaetales</taxon>
        <taxon>Hymenochaetaceae</taxon>
        <taxon>Phellinidium</taxon>
    </lineage>
</organism>
<comment type="caution">
    <text evidence="6">The sequence shown here is derived from an EMBL/GenBank/DDBJ whole genome shotgun (WGS) entry which is preliminary data.</text>
</comment>
<dbReference type="Proteomes" id="UP000308199">
    <property type="component" value="Unassembled WGS sequence"/>
</dbReference>
<sequence>MSTLSETPSASTSNSHLSFPTHAIPEKSASPTPAAPAKELSKNRLYAFLQVFSKFGKIAKLDFLFHKTGPSRGKPRGYAFVEYKDKGDAMKALINANDKLFRGRKLVVTYANHAPAYEPSYTSGKHHRHGEMQRPTALSLIKSTTHTGRTEDRIAAFEAKLRQMEEASKQTPSTLPSHPSLPLKPPPSLSQPPVSASSETASTNSNRYRNQSNPSKTPNAKANGIFNSGSSSGLGKKPTLEELIKSRKAGTPGGLLKK</sequence>
<dbReference type="AlphaFoldDB" id="A0A4S4KZG8"/>
<dbReference type="Gene3D" id="3.30.70.330">
    <property type="match status" value="1"/>
</dbReference>
<proteinExistence type="predicted"/>
<feature type="domain" description="RRM" evidence="5">
    <location>
        <begin position="36"/>
        <end position="113"/>
    </location>
</feature>
<dbReference type="PANTHER" id="PTHR13952">
    <property type="entry name" value="U1 SMALL NUCLEAR RIBONUCLEOPROTEIN 70 KD"/>
    <property type="match status" value="1"/>
</dbReference>